<evidence type="ECO:0000313" key="1">
    <source>
        <dbReference type="EMBL" id="MBC3796379.1"/>
    </source>
</evidence>
<evidence type="ECO:0000313" key="2">
    <source>
        <dbReference type="Proteomes" id="UP000653358"/>
    </source>
</evidence>
<protein>
    <submittedName>
        <fullName evidence="1">Uncharacterized protein</fullName>
    </submittedName>
</protein>
<dbReference type="RefSeq" id="WP_148603329.1">
    <property type="nucleotide sequence ID" value="NZ_RXYB01000007.1"/>
</dbReference>
<name>A0ABR6WIQ8_9FIRM</name>
<gene>
    <name evidence="1" type="ORF">GH807_04850</name>
</gene>
<sequence>MALQSLKKHIVCSIAVSTKTETLKSNAIVLITSIGIITGSLDDLKGIKKDLANSPLCSMVDGFINHYREINKIENKPLDGNDGVIVLKDVIITNNGLEAKFKELAVFYDQIIGITLGDLAN</sequence>
<accession>A0ABR6WIQ8</accession>
<organism evidence="1 2">
    <name type="scientific">Acetobacterium tundrae</name>
    <dbReference type="NCBI Taxonomy" id="132932"/>
    <lineage>
        <taxon>Bacteria</taxon>
        <taxon>Bacillati</taxon>
        <taxon>Bacillota</taxon>
        <taxon>Clostridia</taxon>
        <taxon>Eubacteriales</taxon>
        <taxon>Eubacteriaceae</taxon>
        <taxon>Acetobacterium</taxon>
    </lineage>
</organism>
<reference evidence="1 2" key="1">
    <citation type="journal article" date="2020" name="mSystems">
        <title>Defining Genomic and Predicted Metabolic Features of the Acetobacterium Genus.</title>
        <authorList>
            <person name="Ross D.E."/>
            <person name="Marshall C.W."/>
            <person name="Gulliver D."/>
            <person name="May H.D."/>
            <person name="Norman R.S."/>
        </authorList>
    </citation>
    <scope>NUCLEOTIDE SEQUENCE [LARGE SCALE GENOMIC DNA]</scope>
    <source>
        <strain evidence="1 2">DSM 9173</strain>
    </source>
</reference>
<dbReference type="Proteomes" id="UP000653358">
    <property type="component" value="Unassembled WGS sequence"/>
</dbReference>
<comment type="caution">
    <text evidence="1">The sequence shown here is derived from an EMBL/GenBank/DDBJ whole genome shotgun (WGS) entry which is preliminary data.</text>
</comment>
<keyword evidence="2" id="KW-1185">Reference proteome</keyword>
<proteinExistence type="predicted"/>
<dbReference type="EMBL" id="WJBB01000004">
    <property type="protein sequence ID" value="MBC3796379.1"/>
    <property type="molecule type" value="Genomic_DNA"/>
</dbReference>